<dbReference type="InterPro" id="IPR007728">
    <property type="entry name" value="Pre-SET_dom"/>
</dbReference>
<dbReference type="PANTHER" id="PTHR46223">
    <property type="entry name" value="HISTONE-LYSINE N-METHYLTRANSFERASE SUV39H"/>
    <property type="match status" value="1"/>
</dbReference>
<evidence type="ECO:0000256" key="3">
    <source>
        <dbReference type="ARBA" id="ARBA00022603"/>
    </source>
</evidence>
<dbReference type="OrthoDB" id="308383at2759"/>
<evidence type="ECO:0000256" key="8">
    <source>
        <dbReference type="PROSITE-ProRule" id="PRU00042"/>
    </source>
</evidence>
<name>A0A5N5QE57_9AGAM</name>
<evidence type="ECO:0000313" key="14">
    <source>
        <dbReference type="Proteomes" id="UP000383932"/>
    </source>
</evidence>
<dbReference type="InterPro" id="IPR013087">
    <property type="entry name" value="Znf_C2H2_type"/>
</dbReference>
<dbReference type="Pfam" id="PF00856">
    <property type="entry name" value="SET"/>
    <property type="match status" value="1"/>
</dbReference>
<comment type="caution">
    <text evidence="13">The sequence shown here is derived from an EMBL/GenBank/DDBJ whole genome shotgun (WGS) entry which is preliminary data.</text>
</comment>
<proteinExistence type="predicted"/>
<keyword evidence="6" id="KW-0479">Metal-binding</keyword>
<dbReference type="Proteomes" id="UP000383932">
    <property type="component" value="Unassembled WGS sequence"/>
</dbReference>
<dbReference type="InterPro" id="IPR001214">
    <property type="entry name" value="SET_dom"/>
</dbReference>
<keyword evidence="3" id="KW-0489">Methyltransferase</keyword>
<gene>
    <name evidence="13" type="ORF">CTheo_6514</name>
</gene>
<feature type="compositionally biased region" description="Low complexity" evidence="9">
    <location>
        <begin position="88"/>
        <end position="100"/>
    </location>
</feature>
<dbReference type="GO" id="GO:0005634">
    <property type="term" value="C:nucleus"/>
    <property type="evidence" value="ECO:0007669"/>
    <property type="project" value="InterPro"/>
</dbReference>
<dbReference type="PROSITE" id="PS50157">
    <property type="entry name" value="ZINC_FINGER_C2H2_2"/>
    <property type="match status" value="1"/>
</dbReference>
<keyword evidence="2" id="KW-0158">Chromosome</keyword>
<evidence type="ECO:0000259" key="12">
    <source>
        <dbReference type="PROSITE" id="PS50867"/>
    </source>
</evidence>
<dbReference type="EMBL" id="SSOP01000204">
    <property type="protein sequence ID" value="KAB5590042.1"/>
    <property type="molecule type" value="Genomic_DNA"/>
</dbReference>
<evidence type="ECO:0000256" key="7">
    <source>
        <dbReference type="ARBA" id="ARBA00022833"/>
    </source>
</evidence>
<evidence type="ECO:0000313" key="13">
    <source>
        <dbReference type="EMBL" id="KAB5590042.1"/>
    </source>
</evidence>
<organism evidence="13 14">
    <name type="scientific">Ceratobasidium theobromae</name>
    <dbReference type="NCBI Taxonomy" id="1582974"/>
    <lineage>
        <taxon>Eukaryota</taxon>
        <taxon>Fungi</taxon>
        <taxon>Dikarya</taxon>
        <taxon>Basidiomycota</taxon>
        <taxon>Agaricomycotina</taxon>
        <taxon>Agaricomycetes</taxon>
        <taxon>Cantharellales</taxon>
        <taxon>Ceratobasidiaceae</taxon>
        <taxon>Ceratobasidium</taxon>
    </lineage>
</organism>
<evidence type="ECO:0000256" key="2">
    <source>
        <dbReference type="ARBA" id="ARBA00022454"/>
    </source>
</evidence>
<accession>A0A5N5QE57</accession>
<evidence type="ECO:0000256" key="5">
    <source>
        <dbReference type="ARBA" id="ARBA00022691"/>
    </source>
</evidence>
<reference evidence="13 14" key="1">
    <citation type="journal article" date="2019" name="Fungal Biol. Biotechnol.">
        <title>Draft genome sequence of fastidious pathogen Ceratobasidium theobromae, which causes vascular-streak dieback in Theobroma cacao.</title>
        <authorList>
            <person name="Ali S.S."/>
            <person name="Asman A."/>
            <person name="Shao J."/>
            <person name="Firmansyah A.P."/>
            <person name="Susilo A.W."/>
            <person name="Rosmana A."/>
            <person name="McMahon P."/>
            <person name="Junaid M."/>
            <person name="Guest D."/>
            <person name="Kheng T.Y."/>
            <person name="Meinhardt L.W."/>
            <person name="Bailey B.A."/>
        </authorList>
    </citation>
    <scope>NUCLEOTIDE SEQUENCE [LARGE SCALE GENOMIC DNA]</scope>
    <source>
        <strain evidence="13 14">CT2</strain>
    </source>
</reference>
<feature type="region of interest" description="Disordered" evidence="9">
    <location>
        <begin position="1"/>
        <end position="282"/>
    </location>
</feature>
<dbReference type="PROSITE" id="PS50280">
    <property type="entry name" value="SET"/>
    <property type="match status" value="1"/>
</dbReference>
<dbReference type="SMART" id="SM00468">
    <property type="entry name" value="PreSET"/>
    <property type="match status" value="1"/>
</dbReference>
<dbReference type="PROSITE" id="PS50867">
    <property type="entry name" value="PRE_SET"/>
    <property type="match status" value="1"/>
</dbReference>
<dbReference type="InterPro" id="IPR046341">
    <property type="entry name" value="SET_dom_sf"/>
</dbReference>
<evidence type="ECO:0000256" key="1">
    <source>
        <dbReference type="ARBA" id="ARBA00004286"/>
    </source>
</evidence>
<keyword evidence="8" id="KW-0863">Zinc-finger</keyword>
<dbReference type="Pfam" id="PF05033">
    <property type="entry name" value="Pre-SET"/>
    <property type="match status" value="1"/>
</dbReference>
<keyword evidence="7" id="KW-0862">Zinc</keyword>
<feature type="region of interest" description="Disordered" evidence="9">
    <location>
        <begin position="298"/>
        <end position="429"/>
    </location>
</feature>
<dbReference type="InterPro" id="IPR050973">
    <property type="entry name" value="H3K9_Histone-Lys_N-MTase"/>
</dbReference>
<evidence type="ECO:0000256" key="4">
    <source>
        <dbReference type="ARBA" id="ARBA00022679"/>
    </source>
</evidence>
<evidence type="ECO:0000259" key="10">
    <source>
        <dbReference type="PROSITE" id="PS50157"/>
    </source>
</evidence>
<dbReference type="PANTHER" id="PTHR46223:SF3">
    <property type="entry name" value="HISTONE-LYSINE N-METHYLTRANSFERASE SET-23"/>
    <property type="match status" value="1"/>
</dbReference>
<evidence type="ECO:0000259" key="11">
    <source>
        <dbReference type="PROSITE" id="PS50280"/>
    </source>
</evidence>
<dbReference type="PROSITE" id="PS00028">
    <property type="entry name" value="ZINC_FINGER_C2H2_1"/>
    <property type="match status" value="1"/>
</dbReference>
<keyword evidence="4" id="KW-0808">Transferase</keyword>
<feature type="domain" description="Pre-SET" evidence="12">
    <location>
        <begin position="531"/>
        <end position="604"/>
    </location>
</feature>
<feature type="domain" description="C2H2-type" evidence="10">
    <location>
        <begin position="284"/>
        <end position="309"/>
    </location>
</feature>
<evidence type="ECO:0000256" key="9">
    <source>
        <dbReference type="SAM" id="MobiDB-lite"/>
    </source>
</evidence>
<protein>
    <recommendedName>
        <fullName evidence="15">SET domain-containing protein</fullName>
    </recommendedName>
</protein>
<feature type="compositionally biased region" description="Low complexity" evidence="9">
    <location>
        <begin position="59"/>
        <end position="75"/>
    </location>
</feature>
<feature type="compositionally biased region" description="Polar residues" evidence="9">
    <location>
        <begin position="340"/>
        <end position="367"/>
    </location>
</feature>
<keyword evidence="14" id="KW-1185">Reference proteome</keyword>
<comment type="subcellular location">
    <subcellularLocation>
        <location evidence="1">Chromosome</location>
    </subcellularLocation>
</comment>
<dbReference type="GO" id="GO:0042054">
    <property type="term" value="F:histone methyltransferase activity"/>
    <property type="evidence" value="ECO:0007669"/>
    <property type="project" value="InterPro"/>
</dbReference>
<dbReference type="GO" id="GO:0008270">
    <property type="term" value="F:zinc ion binding"/>
    <property type="evidence" value="ECO:0007669"/>
    <property type="project" value="UniProtKB-KW"/>
</dbReference>
<dbReference type="SUPFAM" id="SSF82199">
    <property type="entry name" value="SET domain"/>
    <property type="match status" value="1"/>
</dbReference>
<evidence type="ECO:0000256" key="6">
    <source>
        <dbReference type="ARBA" id="ARBA00022723"/>
    </source>
</evidence>
<dbReference type="AlphaFoldDB" id="A0A5N5QE57"/>
<dbReference type="GO" id="GO:0032259">
    <property type="term" value="P:methylation"/>
    <property type="evidence" value="ECO:0007669"/>
    <property type="project" value="UniProtKB-KW"/>
</dbReference>
<keyword evidence="5" id="KW-0949">S-adenosyl-L-methionine</keyword>
<dbReference type="Gene3D" id="2.170.270.10">
    <property type="entry name" value="SET domain"/>
    <property type="match status" value="1"/>
</dbReference>
<evidence type="ECO:0008006" key="15">
    <source>
        <dbReference type="Google" id="ProtNLM"/>
    </source>
</evidence>
<sequence>MANRAGPSRPIKRPPARPQGRIAPRRSAPAKITHDVIVIDSSEEESPKRPVARAKSTTSPAEAIQISSSSSVAGSPRRRSPKLPLQTSSSPLASSSQSSSRRILEVSIPTRTRKSAPVHLKDLPPPPPSSDDGNQSSPIQPSQSTDPTAYRTSRPQPSSDADSLSSGEIVETELVTVQQLPGVVLGSSGSSTSSEKQAGHEGPGHSHSAPRARQAGQSSADRMPDEIQTESETQVNLEASIANVSLYDHRRKPQDKQATDVVDQSSDAGGQGFPSGSDRDQGRFTCAIESCNASFTTASRLHSHTSRDHGIKLSQKATKGKRKASDSPLLPSKRRAPLEMQTSSVRNSPGSTASSGSDRFVRRNNTIGFEPFVQKVSDQESPSPSDVPDADTCANSDAGPSRPITPPAAPKMRAPHPNMRTAVPEQPSAHLSPLKQIAQTKDEVLIEGEGLVTWRVDLVNSMPESFRKNPGVRAVFEAYMDDAMRENEPCAPQVVVENEVDSEPCPPWEFVYYNRMVYGDNVPKPDLDALKGCDCLGPCNPRNKKCACVQRQARYFAEHLGEDGYSGFGCDEDGVIKYHGGAIFGCNSKCSCDLECSNKVLQQGRKYAISIKKTRTKGWGVFAKETIPAGAFIGVYTGELLTEGIVGKRSPVYDEFGRTYVLNIDFAHIRANKDAPTYAVDAFHAGNFTRFFNHSCQPNLFLTAYYCDDIDIQKPLLTLFCDRVIKAGQELTFSYTGLDVNDPEDQAKVQQIKRKGNSGEDGKVFERCLCGAPRCFGIIFTGEG</sequence>
<feature type="domain" description="SET" evidence="11">
    <location>
        <begin position="607"/>
        <end position="736"/>
    </location>
</feature>
<feature type="compositionally biased region" description="Polar residues" evidence="9">
    <location>
        <begin position="139"/>
        <end position="166"/>
    </location>
</feature>
<dbReference type="GO" id="GO:0005694">
    <property type="term" value="C:chromosome"/>
    <property type="evidence" value="ECO:0007669"/>
    <property type="project" value="UniProtKB-SubCell"/>
</dbReference>
<dbReference type="SMART" id="SM00317">
    <property type="entry name" value="SET"/>
    <property type="match status" value="1"/>
</dbReference>